<dbReference type="EMBL" id="KV429036">
    <property type="protein sequence ID" value="KZT73581.1"/>
    <property type="molecule type" value="Genomic_DNA"/>
</dbReference>
<keyword evidence="2" id="KW-1185">Reference proteome</keyword>
<protein>
    <submittedName>
        <fullName evidence="1">Uncharacterized protein</fullName>
    </submittedName>
</protein>
<evidence type="ECO:0000313" key="2">
    <source>
        <dbReference type="Proteomes" id="UP000076727"/>
    </source>
</evidence>
<proteinExistence type="predicted"/>
<dbReference type="Proteomes" id="UP000076727">
    <property type="component" value="Unassembled WGS sequence"/>
</dbReference>
<gene>
    <name evidence="1" type="ORF">DAEQUDRAFT_419709</name>
</gene>
<accession>A0A165TKN2</accession>
<organism evidence="1 2">
    <name type="scientific">Daedalea quercina L-15889</name>
    <dbReference type="NCBI Taxonomy" id="1314783"/>
    <lineage>
        <taxon>Eukaryota</taxon>
        <taxon>Fungi</taxon>
        <taxon>Dikarya</taxon>
        <taxon>Basidiomycota</taxon>
        <taxon>Agaricomycotina</taxon>
        <taxon>Agaricomycetes</taxon>
        <taxon>Polyporales</taxon>
        <taxon>Fomitopsis</taxon>
    </lineage>
</organism>
<dbReference type="AlphaFoldDB" id="A0A165TKN2"/>
<sequence>MRQHVGHESIATHEYHMSNCRTAYLLTLPTPILRPQRPRHPSEPCSASVEVSFHLSTQRSLIKYCTSIWTFLPWHETLPGDQPGVPRHACRPTSISVTPRSAVSAVDSDDWRTCDGSLQCTIRFRVPVISGGPGFQCLVYVAMLLLSTVPPCLREKIIMIASLEKVFVCITSFYDL</sequence>
<evidence type="ECO:0000313" key="1">
    <source>
        <dbReference type="EMBL" id="KZT73581.1"/>
    </source>
</evidence>
<name>A0A165TKN2_9APHY</name>
<reference evidence="1 2" key="1">
    <citation type="journal article" date="2016" name="Mol. Biol. Evol.">
        <title>Comparative Genomics of Early-Diverging Mushroom-Forming Fungi Provides Insights into the Origins of Lignocellulose Decay Capabilities.</title>
        <authorList>
            <person name="Nagy L.G."/>
            <person name="Riley R."/>
            <person name="Tritt A."/>
            <person name="Adam C."/>
            <person name="Daum C."/>
            <person name="Floudas D."/>
            <person name="Sun H."/>
            <person name="Yadav J.S."/>
            <person name="Pangilinan J."/>
            <person name="Larsson K.H."/>
            <person name="Matsuura K."/>
            <person name="Barry K."/>
            <person name="Labutti K."/>
            <person name="Kuo R."/>
            <person name="Ohm R.A."/>
            <person name="Bhattacharya S.S."/>
            <person name="Shirouzu T."/>
            <person name="Yoshinaga Y."/>
            <person name="Martin F.M."/>
            <person name="Grigoriev I.V."/>
            <person name="Hibbett D.S."/>
        </authorList>
    </citation>
    <scope>NUCLEOTIDE SEQUENCE [LARGE SCALE GENOMIC DNA]</scope>
    <source>
        <strain evidence="1 2">L-15889</strain>
    </source>
</reference>